<evidence type="ECO:0000313" key="3">
    <source>
        <dbReference type="EMBL" id="GIL80759.1"/>
    </source>
</evidence>
<comment type="caution">
    <text evidence="4">The sequence shown here is derived from an EMBL/GenBank/DDBJ whole genome shotgun (WGS) entry which is preliminary data.</text>
</comment>
<evidence type="ECO:0000313" key="5">
    <source>
        <dbReference type="Proteomes" id="UP000722791"/>
    </source>
</evidence>
<feature type="compositionally biased region" description="Low complexity" evidence="1">
    <location>
        <begin position="203"/>
        <end position="218"/>
    </location>
</feature>
<dbReference type="EMBL" id="BNCP01000019">
    <property type="protein sequence ID" value="GIL80759.1"/>
    <property type="molecule type" value="Genomic_DNA"/>
</dbReference>
<feature type="chain" id="PRO_5036271713" evidence="2">
    <location>
        <begin position="31"/>
        <end position="233"/>
    </location>
</feature>
<dbReference type="Proteomes" id="UP000722791">
    <property type="component" value="Unassembled WGS sequence"/>
</dbReference>
<reference evidence="4" key="1">
    <citation type="journal article" date="2021" name="Proc. Natl. Acad. Sci. U.S.A.">
        <title>Three genomes in the algal genus Volvox reveal the fate of a haploid sex-determining region after a transition to homothallism.</title>
        <authorList>
            <person name="Yamamoto K."/>
            <person name="Hamaji T."/>
            <person name="Kawai-Toyooka H."/>
            <person name="Matsuzaki R."/>
            <person name="Takahashi F."/>
            <person name="Nishimura Y."/>
            <person name="Kawachi M."/>
            <person name="Noguchi H."/>
            <person name="Minakuchi Y."/>
            <person name="Umen J.G."/>
            <person name="Toyoda A."/>
            <person name="Nozaki H."/>
        </authorList>
    </citation>
    <scope>NUCLEOTIDE SEQUENCE</scope>
    <source>
        <strain evidence="4">NIES-3785</strain>
        <strain evidence="3">NIES-3786</strain>
    </source>
</reference>
<protein>
    <submittedName>
        <fullName evidence="4">Uncharacterized protein</fullName>
    </submittedName>
</protein>
<dbReference type="EMBL" id="BNCQ01000016">
    <property type="protein sequence ID" value="GIM04589.1"/>
    <property type="molecule type" value="Genomic_DNA"/>
</dbReference>
<keyword evidence="2" id="KW-0732">Signal</keyword>
<evidence type="ECO:0000256" key="1">
    <source>
        <dbReference type="SAM" id="MobiDB-lite"/>
    </source>
</evidence>
<feature type="region of interest" description="Disordered" evidence="1">
    <location>
        <begin position="199"/>
        <end position="233"/>
    </location>
</feature>
<evidence type="ECO:0000313" key="6">
    <source>
        <dbReference type="Proteomes" id="UP000747110"/>
    </source>
</evidence>
<evidence type="ECO:0000313" key="4">
    <source>
        <dbReference type="EMBL" id="GIM04589.1"/>
    </source>
</evidence>
<sequence>MATAARWNGLAALVLALLTFGALIAPLCQAAAGAAVDDDEAAESLTAELRKARPPRQRTRAVKTRPPPPHLTSPGAIDAKLPPAQGEVILEGFLSAVLHVADGPSYVIRVDSSRDIIPLLLDTDTALNYVGTRVRVRLGAQTFDDIVKSGSPIPVHDIVRIDGDDDTDTNNDIGVDEVLTGGAKPVVVGEVEVLAADASAKVRSPSPRRALPSSTPPRTSRKPPVLKNNRMMI</sequence>
<dbReference type="Proteomes" id="UP000747110">
    <property type="component" value="Unassembled WGS sequence"/>
</dbReference>
<accession>A0A8J4GC55</accession>
<name>A0A8J4GC55_9CHLO</name>
<organism evidence="4 5">
    <name type="scientific">Volvox reticuliferus</name>
    <dbReference type="NCBI Taxonomy" id="1737510"/>
    <lineage>
        <taxon>Eukaryota</taxon>
        <taxon>Viridiplantae</taxon>
        <taxon>Chlorophyta</taxon>
        <taxon>core chlorophytes</taxon>
        <taxon>Chlorophyceae</taxon>
        <taxon>CS clade</taxon>
        <taxon>Chlamydomonadales</taxon>
        <taxon>Volvocaceae</taxon>
        <taxon>Volvox</taxon>
    </lineage>
</organism>
<dbReference type="AlphaFoldDB" id="A0A8J4GC55"/>
<gene>
    <name evidence="3" type="ORF">Vretifemale_9800</name>
    <name evidence="4" type="ORF">Vretimale_9142</name>
</gene>
<feature type="signal peptide" evidence="2">
    <location>
        <begin position="1"/>
        <end position="30"/>
    </location>
</feature>
<feature type="compositionally biased region" description="Basic residues" evidence="1">
    <location>
        <begin position="52"/>
        <end position="63"/>
    </location>
</feature>
<evidence type="ECO:0000256" key="2">
    <source>
        <dbReference type="SAM" id="SignalP"/>
    </source>
</evidence>
<keyword evidence="6" id="KW-1185">Reference proteome</keyword>
<feature type="region of interest" description="Disordered" evidence="1">
    <location>
        <begin position="47"/>
        <end position="77"/>
    </location>
</feature>
<proteinExistence type="predicted"/>